<dbReference type="GO" id="GO:0050667">
    <property type="term" value="P:homocysteine metabolic process"/>
    <property type="evidence" value="ECO:0007669"/>
    <property type="project" value="TreeGrafter"/>
</dbReference>
<comment type="similarity">
    <text evidence="1">Belongs to the vitamin-B12 dependent methionine synthase family.</text>
</comment>
<evidence type="ECO:0000256" key="5">
    <source>
        <dbReference type="ARBA" id="ARBA00022723"/>
    </source>
</evidence>
<dbReference type="Gene3D" id="3.20.20.330">
    <property type="entry name" value="Homocysteine-binding-like domain"/>
    <property type="match status" value="1"/>
</dbReference>
<evidence type="ECO:0000313" key="10">
    <source>
        <dbReference type="Proteomes" id="UP000317716"/>
    </source>
</evidence>
<dbReference type="PROSITE" id="PS50970">
    <property type="entry name" value="HCY"/>
    <property type="match status" value="1"/>
</dbReference>
<comment type="caution">
    <text evidence="7">Lacks conserved residue(s) required for the propagation of feature annotation.</text>
</comment>
<gene>
    <name evidence="9" type="ORF">E6K72_03575</name>
</gene>
<evidence type="ECO:0000256" key="4">
    <source>
        <dbReference type="ARBA" id="ARBA00022691"/>
    </source>
</evidence>
<dbReference type="SUPFAM" id="SSF82282">
    <property type="entry name" value="Homocysteine S-methyltransferase"/>
    <property type="match status" value="1"/>
</dbReference>
<dbReference type="PANTHER" id="PTHR45833:SF1">
    <property type="entry name" value="METHIONINE SYNTHASE"/>
    <property type="match status" value="1"/>
</dbReference>
<evidence type="ECO:0000256" key="3">
    <source>
        <dbReference type="ARBA" id="ARBA00022679"/>
    </source>
</evidence>
<sequence>AFAVQAEGLLEGGADLLILETCQDMLEMKAQILAAREAFARAGRRVPLQCSVTLDPSGRMLLGTDIRGALATLEAMGADVIGLNCSTGPDLMR</sequence>
<name>A0A538T1Q1_UNCEI</name>
<keyword evidence="3" id="KW-0808">Transferase</keyword>
<evidence type="ECO:0000259" key="8">
    <source>
        <dbReference type="PROSITE" id="PS50970"/>
    </source>
</evidence>
<dbReference type="PANTHER" id="PTHR45833">
    <property type="entry name" value="METHIONINE SYNTHASE"/>
    <property type="match status" value="1"/>
</dbReference>
<evidence type="ECO:0000256" key="6">
    <source>
        <dbReference type="ARBA" id="ARBA00023285"/>
    </source>
</evidence>
<keyword evidence="5" id="KW-0479">Metal-binding</keyword>
<dbReference type="Proteomes" id="UP000317716">
    <property type="component" value="Unassembled WGS sequence"/>
</dbReference>
<protein>
    <recommendedName>
        <fullName evidence="8">Hcy-binding domain-containing protein</fullName>
    </recommendedName>
</protein>
<accession>A0A538T1Q1</accession>
<dbReference type="GO" id="GO:0046653">
    <property type="term" value="P:tetrahydrofolate metabolic process"/>
    <property type="evidence" value="ECO:0007669"/>
    <property type="project" value="TreeGrafter"/>
</dbReference>
<dbReference type="GO" id="GO:0032259">
    <property type="term" value="P:methylation"/>
    <property type="evidence" value="ECO:0007669"/>
    <property type="project" value="UniProtKB-KW"/>
</dbReference>
<dbReference type="GO" id="GO:0046872">
    <property type="term" value="F:metal ion binding"/>
    <property type="evidence" value="ECO:0007669"/>
    <property type="project" value="UniProtKB-KW"/>
</dbReference>
<evidence type="ECO:0000256" key="1">
    <source>
        <dbReference type="ARBA" id="ARBA00010398"/>
    </source>
</evidence>
<proteinExistence type="inferred from homology"/>
<dbReference type="InterPro" id="IPR003726">
    <property type="entry name" value="HCY_dom"/>
</dbReference>
<dbReference type="AlphaFoldDB" id="A0A538T1Q1"/>
<keyword evidence="4" id="KW-0949">S-adenosyl-L-methionine</keyword>
<dbReference type="Pfam" id="PF02574">
    <property type="entry name" value="S-methyl_trans"/>
    <property type="match status" value="1"/>
</dbReference>
<evidence type="ECO:0000256" key="2">
    <source>
        <dbReference type="ARBA" id="ARBA00022603"/>
    </source>
</evidence>
<dbReference type="GO" id="GO:0005829">
    <property type="term" value="C:cytosol"/>
    <property type="evidence" value="ECO:0007669"/>
    <property type="project" value="TreeGrafter"/>
</dbReference>
<dbReference type="EMBL" id="VBOS01000119">
    <property type="protein sequence ID" value="TMQ57552.1"/>
    <property type="molecule type" value="Genomic_DNA"/>
</dbReference>
<dbReference type="GO" id="GO:0008705">
    <property type="term" value="F:methionine synthase activity"/>
    <property type="evidence" value="ECO:0007669"/>
    <property type="project" value="TreeGrafter"/>
</dbReference>
<feature type="non-terminal residue" evidence="9">
    <location>
        <position position="1"/>
    </location>
</feature>
<organism evidence="9 10">
    <name type="scientific">Eiseniibacteriota bacterium</name>
    <dbReference type="NCBI Taxonomy" id="2212470"/>
    <lineage>
        <taxon>Bacteria</taxon>
        <taxon>Candidatus Eiseniibacteriota</taxon>
    </lineage>
</organism>
<keyword evidence="6" id="KW-0170">Cobalt</keyword>
<reference evidence="9 10" key="1">
    <citation type="journal article" date="2019" name="Nat. Microbiol.">
        <title>Mediterranean grassland soil C-N compound turnover is dependent on rainfall and depth, and is mediated by genomically divergent microorganisms.</title>
        <authorList>
            <person name="Diamond S."/>
            <person name="Andeer P.F."/>
            <person name="Li Z."/>
            <person name="Crits-Christoph A."/>
            <person name="Burstein D."/>
            <person name="Anantharaman K."/>
            <person name="Lane K.R."/>
            <person name="Thomas B.C."/>
            <person name="Pan C."/>
            <person name="Northen T.R."/>
            <person name="Banfield J.F."/>
        </authorList>
    </citation>
    <scope>NUCLEOTIDE SEQUENCE [LARGE SCALE GENOMIC DNA]</scope>
    <source>
        <strain evidence="9">WS_2</strain>
    </source>
</reference>
<feature type="non-terminal residue" evidence="9">
    <location>
        <position position="93"/>
    </location>
</feature>
<comment type="caution">
    <text evidence="9">The sequence shown here is derived from an EMBL/GenBank/DDBJ whole genome shotgun (WGS) entry which is preliminary data.</text>
</comment>
<dbReference type="InterPro" id="IPR050554">
    <property type="entry name" value="Met_Synthase/Corrinoid"/>
</dbReference>
<dbReference type="InterPro" id="IPR036589">
    <property type="entry name" value="HCY_dom_sf"/>
</dbReference>
<keyword evidence="2" id="KW-0489">Methyltransferase</keyword>
<evidence type="ECO:0000313" key="9">
    <source>
        <dbReference type="EMBL" id="TMQ57552.1"/>
    </source>
</evidence>
<evidence type="ECO:0000256" key="7">
    <source>
        <dbReference type="PROSITE-ProRule" id="PRU00333"/>
    </source>
</evidence>
<feature type="domain" description="Hcy-binding" evidence="8">
    <location>
        <begin position="1"/>
        <end position="93"/>
    </location>
</feature>